<dbReference type="Gene3D" id="3.40.50.1110">
    <property type="entry name" value="SGNH hydrolase"/>
    <property type="match status" value="1"/>
</dbReference>
<dbReference type="InterPro" id="IPR028994">
    <property type="entry name" value="Integrin_alpha_N"/>
</dbReference>
<dbReference type="OrthoDB" id="6123at2759"/>
<feature type="domain" description="SGNH hydrolase-type esterase" evidence="3">
    <location>
        <begin position="290"/>
        <end position="457"/>
    </location>
</feature>
<proteinExistence type="predicted"/>
<evidence type="ECO:0000256" key="1">
    <source>
        <dbReference type="ARBA" id="ARBA00022729"/>
    </source>
</evidence>
<dbReference type="InterPro" id="IPR001646">
    <property type="entry name" value="5peptide_repeat"/>
</dbReference>
<gene>
    <name evidence="4" type="ORF">BDV29DRAFT_155820</name>
</gene>
<evidence type="ECO:0000256" key="2">
    <source>
        <dbReference type="SAM" id="MobiDB-lite"/>
    </source>
</evidence>
<dbReference type="SUPFAM" id="SSF52266">
    <property type="entry name" value="SGNH hydrolase"/>
    <property type="match status" value="1"/>
</dbReference>
<evidence type="ECO:0000259" key="3">
    <source>
        <dbReference type="Pfam" id="PF13472"/>
    </source>
</evidence>
<dbReference type="Pfam" id="PF13472">
    <property type="entry name" value="Lipase_GDSL_2"/>
    <property type="match status" value="1"/>
</dbReference>
<dbReference type="EMBL" id="ML732196">
    <property type="protein sequence ID" value="KAB8075331.1"/>
    <property type="molecule type" value="Genomic_DNA"/>
</dbReference>
<organism evidence="4 5">
    <name type="scientific">Aspergillus leporis</name>
    <dbReference type="NCBI Taxonomy" id="41062"/>
    <lineage>
        <taxon>Eukaryota</taxon>
        <taxon>Fungi</taxon>
        <taxon>Dikarya</taxon>
        <taxon>Ascomycota</taxon>
        <taxon>Pezizomycotina</taxon>
        <taxon>Eurotiomycetes</taxon>
        <taxon>Eurotiomycetidae</taxon>
        <taxon>Eurotiales</taxon>
        <taxon>Aspergillaceae</taxon>
        <taxon>Aspergillus</taxon>
        <taxon>Aspergillus subgen. Circumdati</taxon>
    </lineage>
</organism>
<dbReference type="Gene3D" id="2.160.20.80">
    <property type="entry name" value="E3 ubiquitin-protein ligase SopA"/>
    <property type="match status" value="1"/>
</dbReference>
<dbReference type="SUPFAM" id="SSF141571">
    <property type="entry name" value="Pentapeptide repeat-like"/>
    <property type="match status" value="1"/>
</dbReference>
<dbReference type="PANTHER" id="PTHR30383">
    <property type="entry name" value="THIOESTERASE 1/PROTEASE 1/LYSOPHOSPHOLIPASE L1"/>
    <property type="match status" value="1"/>
</dbReference>
<dbReference type="GO" id="GO:0004622">
    <property type="term" value="F:phosphatidylcholine lysophospholipase activity"/>
    <property type="evidence" value="ECO:0007669"/>
    <property type="project" value="TreeGrafter"/>
</dbReference>
<feature type="compositionally biased region" description="Polar residues" evidence="2">
    <location>
        <begin position="969"/>
        <end position="986"/>
    </location>
</feature>
<evidence type="ECO:0000313" key="4">
    <source>
        <dbReference type="EMBL" id="KAB8075331.1"/>
    </source>
</evidence>
<dbReference type="InterPro" id="IPR013830">
    <property type="entry name" value="SGNH_hydro"/>
</dbReference>
<dbReference type="Proteomes" id="UP000326565">
    <property type="component" value="Unassembled WGS sequence"/>
</dbReference>
<dbReference type="Pfam" id="PF00805">
    <property type="entry name" value="Pentapeptide"/>
    <property type="match status" value="1"/>
</dbReference>
<dbReference type="Pfam" id="PF13517">
    <property type="entry name" value="FG-GAP_3"/>
    <property type="match status" value="1"/>
</dbReference>
<reference evidence="4 5" key="1">
    <citation type="submission" date="2019-04" db="EMBL/GenBank/DDBJ databases">
        <title>Friends and foes A comparative genomics study of 23 Aspergillus species from section Flavi.</title>
        <authorList>
            <consortium name="DOE Joint Genome Institute"/>
            <person name="Kjaerbolling I."/>
            <person name="Vesth T."/>
            <person name="Frisvad J.C."/>
            <person name="Nybo J.L."/>
            <person name="Theobald S."/>
            <person name="Kildgaard S."/>
            <person name="Isbrandt T."/>
            <person name="Kuo A."/>
            <person name="Sato A."/>
            <person name="Lyhne E.K."/>
            <person name="Kogle M.E."/>
            <person name="Wiebenga A."/>
            <person name="Kun R.S."/>
            <person name="Lubbers R.J."/>
            <person name="Makela M.R."/>
            <person name="Barry K."/>
            <person name="Chovatia M."/>
            <person name="Clum A."/>
            <person name="Daum C."/>
            <person name="Haridas S."/>
            <person name="He G."/>
            <person name="LaButti K."/>
            <person name="Lipzen A."/>
            <person name="Mondo S."/>
            <person name="Riley R."/>
            <person name="Salamov A."/>
            <person name="Simmons B.A."/>
            <person name="Magnuson J.K."/>
            <person name="Henrissat B."/>
            <person name="Mortensen U.H."/>
            <person name="Larsen T.O."/>
            <person name="Devries R.P."/>
            <person name="Grigoriev I.V."/>
            <person name="Machida M."/>
            <person name="Baker S.E."/>
            <person name="Andersen M.R."/>
        </authorList>
    </citation>
    <scope>NUCLEOTIDE SEQUENCE [LARGE SCALE GENOMIC DNA]</scope>
    <source>
        <strain evidence="4 5">CBS 151.66</strain>
    </source>
</reference>
<accession>A0A5N5X3J6</accession>
<evidence type="ECO:0000313" key="5">
    <source>
        <dbReference type="Proteomes" id="UP000326565"/>
    </source>
</evidence>
<dbReference type="CDD" id="cd01833">
    <property type="entry name" value="XynB_like"/>
    <property type="match status" value="1"/>
</dbReference>
<protein>
    <recommendedName>
        <fullName evidence="3">SGNH hydrolase-type esterase domain-containing protein</fullName>
    </recommendedName>
</protein>
<dbReference type="PANTHER" id="PTHR30383:SF31">
    <property type="entry name" value="SGNH HYDROLASE-TYPE ESTERASE DOMAIN-CONTAINING PROTEIN-RELATED"/>
    <property type="match status" value="1"/>
</dbReference>
<name>A0A5N5X3J6_9EURO</name>
<dbReference type="SUPFAM" id="SSF69318">
    <property type="entry name" value="Integrin alpha N-terminal domain"/>
    <property type="match status" value="1"/>
</dbReference>
<feature type="region of interest" description="Disordered" evidence="2">
    <location>
        <begin position="961"/>
        <end position="986"/>
    </location>
</feature>
<dbReference type="Gene3D" id="2.130.10.130">
    <property type="entry name" value="Integrin alpha, N-terminal"/>
    <property type="match status" value="1"/>
</dbReference>
<dbReference type="AlphaFoldDB" id="A0A5N5X3J6"/>
<sequence>MTNRSLPGSSTPSISRSTINHCSFSGLTPADRIHRSDLDTVKIFGKTFPEDSGSTAISPSNTVILRSTLSHCILSNSNARRCSLSNCELIEVSSAQSTNANDSKFDNVDSIRRSFVKNSIVTDRSSLNRSDISGSSVTDHSYLRRSKLDNVRLSRTQLKRSVLRDCDVSNCIIIKTDFTGLVLCHGFWKNGKLVGRVGENEVVAMTRDGQNLADVSSERIVTRHVKELWGDKRSFYRAIHVYFLGLALLSFVSAFPSQEPSTRATPGALDELLGLNVRDEKPFTLRVMPLGASITYGLKSTDGNGYRRWLRQQLRYAGLFMDSIESFIQESEVRSSNRVDQVAEEAEKTIPQQPNLILIIAGTNDAAQGHNVSTTGERMDALLTHLFDAIPGTTIILSSLLPLKDHPDRVSSISDQYRQIVAARRQQKQRIVLADMSEFITAGELVDGTHPNDYAYKKMASVWWAAIQEAEREGLLQPPNNTGVSDTKRTTCEKEYGTPRIWGASSARLPQRTRRILTFNPGTNYAQLVNKFGAHREAALDELVWTKDGDGTYMFINNNDGEFGDAVKIDVKNGCLARGVRWGDVNNDGLDDFICISKEGHMYVSINEGGNPPTFRDIGLVRDKPGEGMGQDNARLGDIDGDGGIDYCLIHNNGEIRCWRNGGHKDAPTDKYGEYWQGLGIVFTVKGMGDFTGVRLVDINGDFCSDWLWLDGKGEVTTYINNRETGKSLAPGWRRVGVTHAGIGVAGAKNRIKFGRVYAGGGADYTWIESVKQNDSDDWKYYAHVWKNYWSWRNYAERLFAASNWLFIGLDFAQKVEAVNRDTGKAEVWLNKWSDIAQSNYFEYKGFITGDAKCTRRWGVGLDDLGLRIVDLDGDCRADYFCMDLDGRTDCWLNKGENNFRSIGQVKRSENYDRASKSLQRPSGSTKGLCSSRAPLEVGVTVIPRTNIAYTWFNKCPDGGLDDDDSTHDPQLSPFTAPSQPASMAW</sequence>
<dbReference type="InterPro" id="IPR036514">
    <property type="entry name" value="SGNH_hydro_sf"/>
</dbReference>
<keyword evidence="1" id="KW-0732">Signal</keyword>
<dbReference type="InterPro" id="IPR013517">
    <property type="entry name" value="FG-GAP"/>
</dbReference>
<keyword evidence="5" id="KW-1185">Reference proteome</keyword>
<dbReference type="InterPro" id="IPR051532">
    <property type="entry name" value="Ester_Hydrolysis_Enzymes"/>
</dbReference>